<feature type="domain" description="Major facilitator superfamily (MFS) profile" evidence="7">
    <location>
        <begin position="26"/>
        <end position="476"/>
    </location>
</feature>
<dbReference type="PANTHER" id="PTHR42718:SF9">
    <property type="entry name" value="MAJOR FACILITATOR SUPERFAMILY MULTIDRUG TRANSPORTER MFSC"/>
    <property type="match status" value="1"/>
</dbReference>
<feature type="transmembrane region" description="Helical" evidence="6">
    <location>
        <begin position="117"/>
        <end position="137"/>
    </location>
</feature>
<keyword evidence="3 6" id="KW-0812">Transmembrane</keyword>
<feature type="transmembrane region" description="Helical" evidence="6">
    <location>
        <begin position="278"/>
        <end position="297"/>
    </location>
</feature>
<feature type="transmembrane region" description="Helical" evidence="6">
    <location>
        <begin position="235"/>
        <end position="257"/>
    </location>
</feature>
<protein>
    <recommendedName>
        <fullName evidence="7">Major facilitator superfamily (MFS) profile domain-containing protein</fullName>
    </recommendedName>
</protein>
<dbReference type="Pfam" id="PF07690">
    <property type="entry name" value="MFS_1"/>
    <property type="match status" value="1"/>
</dbReference>
<dbReference type="InterPro" id="IPR036259">
    <property type="entry name" value="MFS_trans_sf"/>
</dbReference>
<dbReference type="RefSeq" id="WP_241446200.1">
    <property type="nucleotide sequence ID" value="NZ_BSUJ01000001.1"/>
</dbReference>
<feature type="transmembrane region" description="Helical" evidence="6">
    <location>
        <begin position="452"/>
        <end position="471"/>
    </location>
</feature>
<name>A0ABQ6HWF8_9MICO</name>
<feature type="transmembrane region" description="Helical" evidence="6">
    <location>
        <begin position="210"/>
        <end position="229"/>
    </location>
</feature>
<dbReference type="SUPFAM" id="SSF49478">
    <property type="entry name" value="Cna protein B-type domain"/>
    <property type="match status" value="1"/>
</dbReference>
<keyword evidence="2" id="KW-0813">Transport</keyword>
<organism evidence="9 10">
    <name type="scientific">Arsenicicoccus piscis</name>
    <dbReference type="NCBI Taxonomy" id="673954"/>
    <lineage>
        <taxon>Bacteria</taxon>
        <taxon>Bacillati</taxon>
        <taxon>Actinomycetota</taxon>
        <taxon>Actinomycetes</taxon>
        <taxon>Micrococcales</taxon>
        <taxon>Intrasporangiaceae</taxon>
        <taxon>Arsenicicoccus</taxon>
    </lineage>
</organism>
<feature type="transmembrane region" description="Helical" evidence="6">
    <location>
        <begin position="415"/>
        <end position="440"/>
    </location>
</feature>
<evidence type="ECO:0000256" key="6">
    <source>
        <dbReference type="SAM" id="Phobius"/>
    </source>
</evidence>
<feature type="transmembrane region" description="Helical" evidence="6">
    <location>
        <begin position="23"/>
        <end position="42"/>
    </location>
</feature>
<reference evidence="10" key="2">
    <citation type="journal article" date="2019" name="Int. J. Syst. Evol. Microbiol.">
        <title>The Global Catalogue of Microorganisms (GCM) 10K type strain sequencing project: providing services to taxonomists for standard genome sequencing and annotation.</title>
        <authorList>
            <consortium name="The Broad Institute Genomics Platform"/>
            <consortium name="The Broad Institute Genome Sequencing Center for Infectious Disease"/>
            <person name="Wu L."/>
            <person name="Ma J."/>
        </authorList>
    </citation>
    <scope>NUCLEOTIDE SEQUENCE [LARGE SCALE GENOMIC DNA]</scope>
    <source>
        <strain evidence="10">NBRC 105830</strain>
    </source>
</reference>
<feature type="transmembrane region" description="Helical" evidence="6">
    <location>
        <begin position="92"/>
        <end position="111"/>
    </location>
</feature>
<dbReference type="EMBL" id="BSUJ01000001">
    <property type="protein sequence ID" value="GMA19739.1"/>
    <property type="molecule type" value="Genomic_DNA"/>
</dbReference>
<dbReference type="SUPFAM" id="SSF103473">
    <property type="entry name" value="MFS general substrate transporter"/>
    <property type="match status" value="1"/>
</dbReference>
<reference evidence="9" key="3">
    <citation type="submission" date="2023-02" db="EMBL/GenBank/DDBJ databases">
        <authorList>
            <person name="Sun Q."/>
            <person name="Mori K."/>
        </authorList>
    </citation>
    <scope>NUCLEOTIDE SEQUENCE</scope>
    <source>
        <strain evidence="9">NBRC 105830</strain>
    </source>
</reference>
<feature type="transmembrane region" description="Helical" evidence="6">
    <location>
        <begin position="317"/>
        <end position="337"/>
    </location>
</feature>
<reference evidence="9" key="1">
    <citation type="journal article" date="2014" name="Int. J. Syst. Evol. Microbiol.">
        <title>Complete genome of a new Firmicutes species belonging to the dominant human colonic microbiota ('Ruminococcus bicirculans') reveals two chromosomes and a selective capacity to utilize plant glucans.</title>
        <authorList>
            <consortium name="NISC Comparative Sequencing Program"/>
            <person name="Wegmann U."/>
            <person name="Louis P."/>
            <person name="Goesmann A."/>
            <person name="Henrissat B."/>
            <person name="Duncan S.H."/>
            <person name="Flint H.J."/>
        </authorList>
    </citation>
    <scope>NUCLEOTIDE SEQUENCE</scope>
    <source>
        <strain evidence="9">NBRC 105830</strain>
    </source>
</reference>
<feature type="transmembrane region" description="Helical" evidence="6">
    <location>
        <begin position="179"/>
        <end position="198"/>
    </location>
</feature>
<accession>A0ABQ6HWF8</accession>
<dbReference type="PROSITE" id="PS50850">
    <property type="entry name" value="MFS"/>
    <property type="match status" value="1"/>
</dbReference>
<proteinExistence type="predicted"/>
<dbReference type="Gene3D" id="1.20.1720.10">
    <property type="entry name" value="Multidrug resistance protein D"/>
    <property type="match status" value="1"/>
</dbReference>
<gene>
    <name evidence="8" type="ORF">GCM10025862_17600</name>
    <name evidence="9" type="ORF">GCM10025862_40550</name>
</gene>
<keyword evidence="4 6" id="KW-1133">Transmembrane helix</keyword>
<evidence type="ECO:0000259" key="7">
    <source>
        <dbReference type="PROSITE" id="PS50850"/>
    </source>
</evidence>
<evidence type="ECO:0000256" key="2">
    <source>
        <dbReference type="ARBA" id="ARBA00022448"/>
    </source>
</evidence>
<dbReference type="InterPro" id="IPR020846">
    <property type="entry name" value="MFS_dom"/>
</dbReference>
<evidence type="ECO:0000313" key="10">
    <source>
        <dbReference type="Proteomes" id="UP001157109"/>
    </source>
</evidence>
<dbReference type="InterPro" id="IPR011701">
    <property type="entry name" value="MFS"/>
</dbReference>
<feature type="transmembrane region" description="Helical" evidence="6">
    <location>
        <begin position="149"/>
        <end position="173"/>
    </location>
</feature>
<dbReference type="CDD" id="cd17504">
    <property type="entry name" value="MFS_MMR_MDR_like"/>
    <property type="match status" value="1"/>
</dbReference>
<comment type="subcellular location">
    <subcellularLocation>
        <location evidence="1">Cell membrane</location>
        <topology evidence="1">Multi-pass membrane protein</topology>
    </subcellularLocation>
</comment>
<evidence type="ECO:0000313" key="8">
    <source>
        <dbReference type="EMBL" id="GMA19739.1"/>
    </source>
</evidence>
<dbReference type="Proteomes" id="UP001157109">
    <property type="component" value="Unassembled WGS sequence"/>
</dbReference>
<feature type="transmembrane region" description="Helical" evidence="6">
    <location>
        <begin position="349"/>
        <end position="368"/>
    </location>
</feature>
<evidence type="ECO:0000256" key="3">
    <source>
        <dbReference type="ARBA" id="ARBA00022692"/>
    </source>
</evidence>
<sequence length="672" mass="69573">MTTAAQTTPSPTREAMHRRRPNVAVLTTVLALTGTIVALQQTLVVPVLPELPMLLHASPDDVSWAVTATLLTSAVATPIVSRAADMFGKRRMMLLCLTVQLIGSVVGALTTSLAGVIAGRSLQGFAAALIPVGISIMRDELPRERVGGAVALMSATLGIGSAVGLPLSGLIYAHMDWHALFWVSAAMATLMLVVIPLVVPESRVRNPGRFDLVGAALLSGALVTLLLAITKGGTWGWLSETVLLLLLSSAVLLAVFVPWELRASTPMVDLRTAARRPVLLTNLASISIGFAMYGNMLSTTELLQMPVATGYGLGLSVLAAGICMLPSGLAMVLLAPVSANITRRFGGRSTLIVGALVLAAGYVLRVFLTDSLWQIVLGATVVSAGTAIAYAAMPTLIMSAVPITETASANGLNSLLRAVGTSTASAMVASVLTSMVMHLGGHSLPTLDAFKAIFWICTAGALLGALLAAFIPARREAASAAGAAAPAGVARDEVPDELVLSGRVHTDTKRAVRNAVVTVLTLDGDPVDWSRVEPDGSYAIVLPGPGRYVRITAADGWAPVSEVVEIDSAASQPVDLGGRLSLRGQVTQDRDGDTVPAVGVLVVLTRATGERVATSRTDADGAFELPLGEHGRHVVSAVDPATAASAAQNVTLVGVEREVDLHLVADPQLVRA</sequence>
<evidence type="ECO:0000256" key="1">
    <source>
        <dbReference type="ARBA" id="ARBA00004651"/>
    </source>
</evidence>
<dbReference type="Gene3D" id="1.20.1250.20">
    <property type="entry name" value="MFS general substrate transporter like domains"/>
    <property type="match status" value="1"/>
</dbReference>
<feature type="transmembrane region" description="Helical" evidence="6">
    <location>
        <begin position="62"/>
        <end position="80"/>
    </location>
</feature>
<comment type="caution">
    <text evidence="9">The sequence shown here is derived from an EMBL/GenBank/DDBJ whole genome shotgun (WGS) entry which is preliminary data.</text>
</comment>
<keyword evidence="10" id="KW-1185">Reference proteome</keyword>
<dbReference type="EMBL" id="BSUJ01000002">
    <property type="protein sequence ID" value="GMA22034.1"/>
    <property type="molecule type" value="Genomic_DNA"/>
</dbReference>
<dbReference type="PANTHER" id="PTHR42718">
    <property type="entry name" value="MAJOR FACILITATOR SUPERFAMILY MULTIDRUG TRANSPORTER MFSC"/>
    <property type="match status" value="1"/>
</dbReference>
<evidence type="ECO:0000256" key="4">
    <source>
        <dbReference type="ARBA" id="ARBA00022989"/>
    </source>
</evidence>
<feature type="transmembrane region" description="Helical" evidence="6">
    <location>
        <begin position="374"/>
        <end position="403"/>
    </location>
</feature>
<evidence type="ECO:0000313" key="9">
    <source>
        <dbReference type="EMBL" id="GMA22034.1"/>
    </source>
</evidence>
<keyword evidence="5 6" id="KW-0472">Membrane</keyword>
<evidence type="ECO:0000256" key="5">
    <source>
        <dbReference type="ARBA" id="ARBA00023136"/>
    </source>
</evidence>